<gene>
    <name evidence="3" type="primary">ABSGL_15186.1 scaffold 15431</name>
</gene>
<keyword evidence="4" id="KW-1185">Reference proteome</keyword>
<proteinExistence type="predicted"/>
<reference evidence="3" key="1">
    <citation type="submission" date="2016-04" db="EMBL/GenBank/DDBJ databases">
        <authorList>
            <person name="Evans L.H."/>
            <person name="Alamgir A."/>
            <person name="Owens N."/>
            <person name="Weber N.D."/>
            <person name="Virtaneva K."/>
            <person name="Barbian K."/>
            <person name="Babar A."/>
            <person name="Rosenke K."/>
        </authorList>
    </citation>
    <scope>NUCLEOTIDE SEQUENCE [LARGE SCALE GENOMIC DNA]</scope>
    <source>
        <strain evidence="3">CBS 101.48</strain>
    </source>
</reference>
<dbReference type="OrthoDB" id="2288664at2759"/>
<organism evidence="3">
    <name type="scientific">Absidia glauca</name>
    <name type="common">Pin mould</name>
    <dbReference type="NCBI Taxonomy" id="4829"/>
    <lineage>
        <taxon>Eukaryota</taxon>
        <taxon>Fungi</taxon>
        <taxon>Fungi incertae sedis</taxon>
        <taxon>Mucoromycota</taxon>
        <taxon>Mucoromycotina</taxon>
        <taxon>Mucoromycetes</taxon>
        <taxon>Mucorales</taxon>
        <taxon>Cunninghamellaceae</taxon>
        <taxon>Absidia</taxon>
    </lineage>
</organism>
<dbReference type="OMA" id="NTHTHEQ"/>
<keyword evidence="1" id="KW-0175">Coiled coil</keyword>
<dbReference type="AlphaFoldDB" id="A0A168T5J2"/>
<accession>A0A168T5J2</accession>
<evidence type="ECO:0000313" key="4">
    <source>
        <dbReference type="Proteomes" id="UP000078561"/>
    </source>
</evidence>
<sequence length="520" mass="60832">MDIATRKKLGIERQTTFGPSAPIDEWELEKATAAKEYKERADRLQQKLEQDQLAYERNTASLLKEVKLKESSWEKRRQESDENWMNQILELQRQLDLERRDYEDAIQDTKLQMDHSLQAEQQKYERRMASLHSRLEAKEKALQQYLSTGATTINTHTHEQHHHTPPSPITPSTPSSYHLIKHQTPSKTAMNNESNLNSTIQDQRQQLQQLQQQLIKQRRRNDILEQQLNTSPHYQVLSESTGLSPSQCSDSEIKQLEDTHNKKIQALIDSHLQEQQRLRDNFMNENSGLTLHMEARLQNVQNEYESTLQETRDQFAAEKKVWQIEQQATIDQLRRQLEQQYMDDQKKVERSWRNKLEDMEASLSKDASGIQAHWQARIDALVDEHDKEIKRLRGELDVVKSRLGKDIDRRHQVQTHLATVEMEHKKDKLLWTSQTQQLERSVKKLSDDTRRAKSLSIRLLSALAVDDRSGLDPLERSASLDDLLLLAMRRATLLQVEKTTITLADSDLYTDALDDIPFRF</sequence>
<feature type="coiled-coil region" evidence="1">
    <location>
        <begin position="261"/>
        <end position="314"/>
    </location>
</feature>
<feature type="region of interest" description="Disordered" evidence="2">
    <location>
        <begin position="156"/>
        <end position="175"/>
    </location>
</feature>
<dbReference type="InParanoid" id="A0A168T5J2"/>
<evidence type="ECO:0000256" key="1">
    <source>
        <dbReference type="SAM" id="Coils"/>
    </source>
</evidence>
<dbReference type="Proteomes" id="UP000078561">
    <property type="component" value="Unassembled WGS sequence"/>
</dbReference>
<feature type="coiled-coil region" evidence="1">
    <location>
        <begin position="193"/>
        <end position="227"/>
    </location>
</feature>
<evidence type="ECO:0000313" key="3">
    <source>
        <dbReference type="EMBL" id="SAM09502.1"/>
    </source>
</evidence>
<name>A0A168T5J2_ABSGL</name>
<feature type="coiled-coil region" evidence="1">
    <location>
        <begin position="88"/>
        <end position="141"/>
    </location>
</feature>
<evidence type="ECO:0000256" key="2">
    <source>
        <dbReference type="SAM" id="MobiDB-lite"/>
    </source>
</evidence>
<dbReference type="STRING" id="4829.A0A168T5J2"/>
<dbReference type="EMBL" id="LT555058">
    <property type="protein sequence ID" value="SAM09502.1"/>
    <property type="molecule type" value="Genomic_DNA"/>
</dbReference>
<protein>
    <submittedName>
        <fullName evidence="3">Uncharacterized protein</fullName>
    </submittedName>
</protein>